<comment type="caution">
    <text evidence="6">The sequence shown here is derived from an EMBL/GenBank/DDBJ whole genome shotgun (WGS) entry which is preliminary data.</text>
</comment>
<dbReference type="PANTHER" id="PTHR11875">
    <property type="entry name" value="TESTIS-SPECIFIC Y-ENCODED PROTEIN"/>
    <property type="match status" value="1"/>
</dbReference>
<keyword evidence="2" id="KW-0143">Chaperone</keyword>
<reference evidence="6 7" key="1">
    <citation type="submission" date="2020-02" db="EMBL/GenBank/DDBJ databases">
        <title>Draft genome sequence of Haematococcus lacustris strain NIES-144.</title>
        <authorList>
            <person name="Morimoto D."/>
            <person name="Nakagawa S."/>
            <person name="Yoshida T."/>
            <person name="Sawayama S."/>
        </authorList>
    </citation>
    <scope>NUCLEOTIDE SEQUENCE [LARGE SCALE GENOMIC DNA]</scope>
    <source>
        <strain evidence="6 7">NIES-144</strain>
    </source>
</reference>
<evidence type="ECO:0000256" key="2">
    <source>
        <dbReference type="ARBA" id="ARBA00023186"/>
    </source>
</evidence>
<sequence length="234" mass="26327">MAAIKRAKQEPKPESDLKHEADLKLEQADDEGNDAVTQSLKSIEDLQLQLDQINDEASEAVLEVEKEFNKKRRPVFEHRNLIISRIPRFWSTTLLNHRIIRQMVTEHDSDCLDFCTQLDVEDSEDIKSGYSITFTFAPDNPFFSEAQLTKRFVYSEDGTLDIQGTVPTWAEGMVSGYRQSRLSQGRLQNARQPVYHVTRAGHAQRPCVAGQRVQGKQGAGSRATAGSAPPAKSR</sequence>
<accession>A0A699Z8Y6</accession>
<dbReference type="GO" id="GO:0042393">
    <property type="term" value="F:histone binding"/>
    <property type="evidence" value="ECO:0007669"/>
    <property type="project" value="UniProtKB-ARBA"/>
</dbReference>
<protein>
    <recommendedName>
        <fullName evidence="8">NAP domain-containing protein</fullName>
    </recommendedName>
</protein>
<feature type="region of interest" description="Disordered" evidence="5">
    <location>
        <begin position="1"/>
        <end position="34"/>
    </location>
</feature>
<dbReference type="EMBL" id="BLLF01000881">
    <property type="protein sequence ID" value="GFH15666.1"/>
    <property type="molecule type" value="Genomic_DNA"/>
</dbReference>
<dbReference type="Pfam" id="PF00956">
    <property type="entry name" value="NAP"/>
    <property type="match status" value="1"/>
</dbReference>
<feature type="region of interest" description="Disordered" evidence="5">
    <location>
        <begin position="210"/>
        <end position="234"/>
    </location>
</feature>
<evidence type="ECO:0000256" key="1">
    <source>
        <dbReference type="ARBA" id="ARBA00009947"/>
    </source>
</evidence>
<name>A0A699Z8Y6_HAELA</name>
<evidence type="ECO:0000256" key="3">
    <source>
        <dbReference type="RuleBase" id="RU003876"/>
    </source>
</evidence>
<proteinExistence type="inferred from homology"/>
<keyword evidence="4" id="KW-0175">Coiled coil</keyword>
<dbReference type="InterPro" id="IPR002164">
    <property type="entry name" value="NAP_family"/>
</dbReference>
<dbReference type="GO" id="GO:0005634">
    <property type="term" value="C:nucleus"/>
    <property type="evidence" value="ECO:0007669"/>
    <property type="project" value="InterPro"/>
</dbReference>
<keyword evidence="7" id="KW-1185">Reference proteome</keyword>
<dbReference type="AlphaFoldDB" id="A0A699Z8Y6"/>
<evidence type="ECO:0000313" key="7">
    <source>
        <dbReference type="Proteomes" id="UP000485058"/>
    </source>
</evidence>
<dbReference type="GO" id="GO:0000724">
    <property type="term" value="P:double-strand break repair via homologous recombination"/>
    <property type="evidence" value="ECO:0007669"/>
    <property type="project" value="UniProtKB-ARBA"/>
</dbReference>
<feature type="compositionally biased region" description="Basic and acidic residues" evidence="5">
    <location>
        <begin position="7"/>
        <end position="27"/>
    </location>
</feature>
<dbReference type="Gene3D" id="3.30.1120.90">
    <property type="entry name" value="Nucleosome assembly protein"/>
    <property type="match status" value="1"/>
</dbReference>
<gene>
    <name evidence="6" type="ORF">HaLaN_11935</name>
</gene>
<evidence type="ECO:0000256" key="5">
    <source>
        <dbReference type="SAM" id="MobiDB-lite"/>
    </source>
</evidence>
<dbReference type="Proteomes" id="UP000485058">
    <property type="component" value="Unassembled WGS sequence"/>
</dbReference>
<comment type="similarity">
    <text evidence="1 3">Belongs to the nucleosome assembly protein (NAP) family.</text>
</comment>
<dbReference type="GO" id="GO:0006334">
    <property type="term" value="P:nucleosome assembly"/>
    <property type="evidence" value="ECO:0007669"/>
    <property type="project" value="InterPro"/>
</dbReference>
<evidence type="ECO:0000313" key="6">
    <source>
        <dbReference type="EMBL" id="GFH15666.1"/>
    </source>
</evidence>
<feature type="coiled-coil region" evidence="4">
    <location>
        <begin position="36"/>
        <end position="63"/>
    </location>
</feature>
<dbReference type="InterPro" id="IPR037231">
    <property type="entry name" value="NAP-like_sf"/>
</dbReference>
<evidence type="ECO:0008006" key="8">
    <source>
        <dbReference type="Google" id="ProtNLM"/>
    </source>
</evidence>
<dbReference type="SUPFAM" id="SSF143113">
    <property type="entry name" value="NAP-like"/>
    <property type="match status" value="1"/>
</dbReference>
<evidence type="ECO:0000256" key="4">
    <source>
        <dbReference type="SAM" id="Coils"/>
    </source>
</evidence>
<dbReference type="Gene3D" id="1.20.5.1500">
    <property type="match status" value="1"/>
</dbReference>
<organism evidence="6 7">
    <name type="scientific">Haematococcus lacustris</name>
    <name type="common">Green alga</name>
    <name type="synonym">Haematococcus pluvialis</name>
    <dbReference type="NCBI Taxonomy" id="44745"/>
    <lineage>
        <taxon>Eukaryota</taxon>
        <taxon>Viridiplantae</taxon>
        <taxon>Chlorophyta</taxon>
        <taxon>core chlorophytes</taxon>
        <taxon>Chlorophyceae</taxon>
        <taxon>CS clade</taxon>
        <taxon>Chlamydomonadales</taxon>
        <taxon>Haematococcaceae</taxon>
        <taxon>Haematococcus</taxon>
    </lineage>
</organism>